<evidence type="ECO:0000259" key="1">
    <source>
        <dbReference type="Pfam" id="PF03235"/>
    </source>
</evidence>
<dbReference type="Pfam" id="PF07510">
    <property type="entry name" value="GmrSD_C"/>
    <property type="match status" value="1"/>
</dbReference>
<evidence type="ECO:0000313" key="3">
    <source>
        <dbReference type="EMBL" id="OSX78112.1"/>
    </source>
</evidence>
<gene>
    <name evidence="3" type="ORF">BU14_0121s0040</name>
</gene>
<protein>
    <recommendedName>
        <fullName evidence="5">DUF262 domain-containing protein</fullName>
    </recommendedName>
</protein>
<reference evidence="3 4" key="1">
    <citation type="submission" date="2017-03" db="EMBL/GenBank/DDBJ databases">
        <title>WGS assembly of Porphyra umbilicalis.</title>
        <authorList>
            <person name="Brawley S.H."/>
            <person name="Blouin N.A."/>
            <person name="Ficko-Blean E."/>
            <person name="Wheeler G.L."/>
            <person name="Lohr M."/>
            <person name="Goodson H.V."/>
            <person name="Jenkins J.W."/>
            <person name="Blaby-Haas C.E."/>
            <person name="Helliwell K.E."/>
            <person name="Chan C."/>
            <person name="Marriage T."/>
            <person name="Bhattacharya D."/>
            <person name="Klein A.S."/>
            <person name="Badis Y."/>
            <person name="Brodie J."/>
            <person name="Cao Y."/>
            <person name="Collen J."/>
            <person name="Dittami S.M."/>
            <person name="Gachon C.M."/>
            <person name="Green B.R."/>
            <person name="Karpowicz S."/>
            <person name="Kim J.W."/>
            <person name="Kudahl U."/>
            <person name="Lin S."/>
            <person name="Michel G."/>
            <person name="Mittag M."/>
            <person name="Olson B.J."/>
            <person name="Pangilinan J."/>
            <person name="Peng Y."/>
            <person name="Qiu H."/>
            <person name="Shu S."/>
            <person name="Singer J.T."/>
            <person name="Smith A.G."/>
            <person name="Sprecher B.N."/>
            <person name="Wagner V."/>
            <person name="Wang W."/>
            <person name="Wang Z.-Y."/>
            <person name="Yan J."/>
            <person name="Yarish C."/>
            <person name="Zoeuner-Riek S."/>
            <person name="Zhuang Y."/>
            <person name="Zou Y."/>
            <person name="Lindquist E.A."/>
            <person name="Grimwood J."/>
            <person name="Barry K."/>
            <person name="Rokhsar D.S."/>
            <person name="Schmutz J."/>
            <person name="Stiller J.W."/>
            <person name="Grossman A.R."/>
            <person name="Prochnik S.E."/>
        </authorList>
    </citation>
    <scope>NUCLEOTIDE SEQUENCE [LARGE SCALE GENOMIC DNA]</scope>
    <source>
        <strain evidence="3">4086291</strain>
    </source>
</reference>
<keyword evidence="4" id="KW-1185">Reference proteome</keyword>
<dbReference type="Pfam" id="PF03235">
    <property type="entry name" value="GmrSD_N"/>
    <property type="match status" value="1"/>
</dbReference>
<feature type="domain" description="GmrSD restriction endonucleases C-terminal" evidence="2">
    <location>
        <begin position="697"/>
        <end position="791"/>
    </location>
</feature>
<organism evidence="3 4">
    <name type="scientific">Porphyra umbilicalis</name>
    <name type="common">Purple laver</name>
    <name type="synonym">Red alga</name>
    <dbReference type="NCBI Taxonomy" id="2786"/>
    <lineage>
        <taxon>Eukaryota</taxon>
        <taxon>Rhodophyta</taxon>
        <taxon>Bangiophyceae</taxon>
        <taxon>Bangiales</taxon>
        <taxon>Bangiaceae</taxon>
        <taxon>Porphyra</taxon>
    </lineage>
</organism>
<name>A0A1X6PB73_PORUM</name>
<evidence type="ECO:0000313" key="4">
    <source>
        <dbReference type="Proteomes" id="UP000218209"/>
    </source>
</evidence>
<accession>A0A1X6PB73</accession>
<dbReference type="PANTHER" id="PTHR35149:SF1">
    <property type="entry name" value="DUF5655 DOMAIN-CONTAINING PROTEIN"/>
    <property type="match status" value="1"/>
</dbReference>
<dbReference type="InterPro" id="IPR011089">
    <property type="entry name" value="GmrSD_C"/>
</dbReference>
<dbReference type="PANTHER" id="PTHR35149">
    <property type="entry name" value="SLL5132 PROTEIN"/>
    <property type="match status" value="1"/>
</dbReference>
<dbReference type="Proteomes" id="UP000218209">
    <property type="component" value="Unassembled WGS sequence"/>
</dbReference>
<dbReference type="EMBL" id="KV918821">
    <property type="protein sequence ID" value="OSX78112.1"/>
    <property type="molecule type" value="Genomic_DNA"/>
</dbReference>
<dbReference type="OrthoDB" id="46499at2759"/>
<proteinExistence type="predicted"/>
<sequence length="805" mass="86635">MVAGCEPPPVAVPAFVPISPPLLPRATFFRHGRRVGVGVAARPRVAVRPAIGGRHGWRHGRCGGGARHAAMMAENYATAEGQSIEEVFSDRRLYYLPGYQRNYSWDGHRARQFLQSIVERVKTPTGVPPPTAAGGGPSAAAPPVAESPAALRAWFKAQRPTHLNFIVLFADPEQGGKLAIVDGQQRLVTLCFVLGALRELFRASPDAVDGGRADDLHGLVWQRVRGATCDAEGPRVAVRPLDRELFRAMTLTPGGMQAYLDVHNTKAARKGQMQSHVLMLQAQHEVLSLLTAEPPWVRRRLAGYLMASCCVGAIVTKDRWTAQELFSVLNFRGGLQLEPIDRFRSGLIIAQEKVLATRDGDGGDPFFDSALAPVDADDEAGGASRPPHVAAAYEAPPSGAALVSAVAEVVSFERIWDDLDVQYGRPLLRDTVLFALWAALGFRPTAKPGVVAKGPILSESSKEAPDQFARLASLVVRASADVNETPQEYLDTMFRRRLALHQMVDRAAFPEGAAAGEHRVDGGASAVYGGRAGHINHLLRMLQLCKHARWMPAVLEWFLARGVQPTVPLSAAHAADAVVFLTALDRAVFTFSVLPKATERLVTAVEEVLRAIADGKDPLPPLSLSGRDWRALERALMEPRFGSRKQVPLYVLQRTEEALLTRSLVAAATVGGGGAARAHPPRARGLVGSPALVPSPKLSIEHVYPVDVPAASEWTRAFPSSDEAEAAVQCLGNLSLLSKSMNSRASNDGFGDKVAVYRNTEGTEMLALTADVLGHPVWDAAVVRERQARLVGVLMEHFGPSTGGG</sequence>
<evidence type="ECO:0008006" key="5">
    <source>
        <dbReference type="Google" id="ProtNLM"/>
    </source>
</evidence>
<feature type="domain" description="GmrSD restriction endonucleases N-terminal" evidence="1">
    <location>
        <begin position="84"/>
        <end position="345"/>
    </location>
</feature>
<dbReference type="AlphaFoldDB" id="A0A1X6PB73"/>
<evidence type="ECO:0000259" key="2">
    <source>
        <dbReference type="Pfam" id="PF07510"/>
    </source>
</evidence>
<dbReference type="InterPro" id="IPR004919">
    <property type="entry name" value="GmrSD_N"/>
</dbReference>